<protein>
    <submittedName>
        <fullName evidence="2">ARM repeat-containing protein</fullName>
    </submittedName>
</protein>
<feature type="region of interest" description="Disordered" evidence="1">
    <location>
        <begin position="826"/>
        <end position="907"/>
    </location>
</feature>
<sequence length="1019" mass="114681">MADERTDPRIELRALNARAAAGETVLLVSGKTDSSLKKNTSFVKKVRAVSADNVAQVLADVRALSLEKYLSEISVSLSESLVNVGRSDDSMAYLQVMSALYQRFSQALIAPVLSSLVNFLVAKNSAELLARHKFVLRFVFNMSLVGLCSTLADCSADLLSDAAAKLARLHGQQPLCMPLLKSFMVFEPRLGHSLVVVSSFARTFKDMLLASGPADAQLLPERSREAFLQLLTLYTNEIVKSLVQLRNKTFQCKDRLRKVSIRTGKLLEDLQEDVDAAKELQEIFETNARTLCDVVGVPFPEPEEPETLDDPQPHEPGSEPQKLHWWDDAQDRDFHTVFPTEKEIDDAVDNAALSNLGLDSLTEGERVVKFLALLENAASENDLLTCSVVMKYVPYNRATRNKLLKFYSQEAKNTDSVSWYARFLKINEEYLADVITDLTAALDQGFRSQLHHGRINFRTVAFFVELVKFKLIPIHVVFHKIRRLTLDLAGTNNAAILLVFYQDCGKFLLFEPEYLETTKDMLELLKQRSKSASLSPDEKHVIGNMFLVIDSYINPRLQTPVNEAVISPINSYISQIIRVLATPEHHRSASKLFQEVDFLNDIEARDVLYAVFQKAEELNSESFSLLAKLFYDSGKKRRFLFVRIVNGLVEQVHRGLERNDYRDNIARTAQVKLLASFYNERLLNVQSIIDLLFRLVCYGHPNNLPTPTSACEIDGPGDYFRLFLCGFMLKELDFELIKSTGYFVGSVKSLEGFLVFMQYYSYCKASPLPKDLKLVLRDVFKKFEAALGDEFDSAHNFSDAAAIFQAYTLQCRDSCNKAVESNTKAAPNSAVEFHEEDQSSNSESTEPHETSSDESTDNSCGEEAADTEKSANSVCSSDCDESKSSESEFDSDNDDYMDEEEEQKRMEEHIKSLKLAEEKKLAAELDRAIQELRQEATLSSKPSRSLRMPAPSTFAARTSGASPADAGMKLTFLTKSNKLKELNMPSSLLLKERILKEQEERRANQMKVLSLVNKMNEAQ</sequence>
<dbReference type="AlphaFoldDB" id="A0A4P9ZIC1"/>
<evidence type="ECO:0000256" key="1">
    <source>
        <dbReference type="SAM" id="MobiDB-lite"/>
    </source>
</evidence>
<keyword evidence="3" id="KW-1185">Reference proteome</keyword>
<feature type="compositionally biased region" description="Acidic residues" evidence="1">
    <location>
        <begin position="887"/>
        <end position="901"/>
    </location>
</feature>
<name>A0A4P9ZIC1_9ASCO</name>
<dbReference type="EMBL" id="ML004429">
    <property type="protein sequence ID" value="RKP32753.1"/>
    <property type="molecule type" value="Genomic_DNA"/>
</dbReference>
<dbReference type="InterPro" id="IPR016024">
    <property type="entry name" value="ARM-type_fold"/>
</dbReference>
<dbReference type="GO" id="GO:0035145">
    <property type="term" value="C:exon-exon junction complex"/>
    <property type="evidence" value="ECO:0007669"/>
    <property type="project" value="TreeGrafter"/>
</dbReference>
<dbReference type="GO" id="GO:0000184">
    <property type="term" value="P:nuclear-transcribed mRNA catabolic process, nonsense-mediated decay"/>
    <property type="evidence" value="ECO:0007669"/>
    <property type="project" value="InterPro"/>
</dbReference>
<dbReference type="GO" id="GO:0005737">
    <property type="term" value="C:cytoplasm"/>
    <property type="evidence" value="ECO:0007669"/>
    <property type="project" value="TreeGrafter"/>
</dbReference>
<accession>A0A4P9ZIC1</accession>
<feature type="region of interest" description="Disordered" evidence="1">
    <location>
        <begin position="299"/>
        <end position="322"/>
    </location>
</feature>
<dbReference type="PANTHER" id="PTHR12839:SF7">
    <property type="entry name" value="REGULATOR OF NONSENSE TRANSCRIPTS 2"/>
    <property type="match status" value="1"/>
</dbReference>
<dbReference type="Proteomes" id="UP000268321">
    <property type="component" value="Unassembled WGS sequence"/>
</dbReference>
<evidence type="ECO:0000313" key="2">
    <source>
        <dbReference type="EMBL" id="RKP32753.1"/>
    </source>
</evidence>
<dbReference type="InterPro" id="IPR039762">
    <property type="entry name" value="Nmd2/UPF2"/>
</dbReference>
<reference evidence="3" key="1">
    <citation type="journal article" date="2018" name="Nat. Microbiol.">
        <title>Leveraging single-cell genomics to expand the fungal tree of life.</title>
        <authorList>
            <person name="Ahrendt S.R."/>
            <person name="Quandt C.A."/>
            <person name="Ciobanu D."/>
            <person name="Clum A."/>
            <person name="Salamov A."/>
            <person name="Andreopoulos B."/>
            <person name="Cheng J.F."/>
            <person name="Woyke T."/>
            <person name="Pelin A."/>
            <person name="Henrissat B."/>
            <person name="Reynolds N.K."/>
            <person name="Benny G.L."/>
            <person name="Smith M.E."/>
            <person name="James T.Y."/>
            <person name="Grigoriev I.V."/>
        </authorList>
    </citation>
    <scope>NUCLEOTIDE SEQUENCE [LARGE SCALE GENOMIC DNA]</scope>
    <source>
        <strain evidence="3">Baker2002</strain>
    </source>
</reference>
<organism evidence="2 3">
    <name type="scientific">Metschnikowia bicuspidata</name>
    <dbReference type="NCBI Taxonomy" id="27322"/>
    <lineage>
        <taxon>Eukaryota</taxon>
        <taxon>Fungi</taxon>
        <taxon>Dikarya</taxon>
        <taxon>Ascomycota</taxon>
        <taxon>Saccharomycotina</taxon>
        <taxon>Pichiomycetes</taxon>
        <taxon>Metschnikowiaceae</taxon>
        <taxon>Metschnikowia</taxon>
    </lineage>
</organism>
<dbReference type="OrthoDB" id="27832at2759"/>
<feature type="compositionally biased region" description="Basic and acidic residues" evidence="1">
    <location>
        <begin position="311"/>
        <end position="322"/>
    </location>
</feature>
<proteinExistence type="predicted"/>
<gene>
    <name evidence="2" type="ORF">METBISCDRAFT_21021</name>
</gene>
<dbReference type="PANTHER" id="PTHR12839">
    <property type="entry name" value="NONSENSE-MEDIATED MRNA DECAY PROTEIN 2 UP-FRAMESHIFT SUPPRESSOR 2"/>
    <property type="match status" value="1"/>
</dbReference>
<dbReference type="SUPFAM" id="SSF48371">
    <property type="entry name" value="ARM repeat"/>
    <property type="match status" value="2"/>
</dbReference>
<evidence type="ECO:0000313" key="3">
    <source>
        <dbReference type="Proteomes" id="UP000268321"/>
    </source>
</evidence>
<dbReference type="Gene3D" id="1.25.40.180">
    <property type="match status" value="3"/>
</dbReference>